<reference evidence="1 2" key="1">
    <citation type="submission" date="2016-03" db="EMBL/GenBank/DDBJ databases">
        <title>Characterization of pf16 and phiPMW: Two novel phages infecting Pseudomonas putida PpG1.</title>
        <authorList>
            <person name="Magill D.J."/>
            <person name="Krylov V.N."/>
            <person name="Allen C.C.R."/>
            <person name="McGrath J.W."/>
            <person name="Quinn J.P."/>
            <person name="Kulakov L.A."/>
        </authorList>
    </citation>
    <scope>NUCLEOTIDE SEQUENCE [LARGE SCALE GENOMIC DNA]</scope>
</reference>
<evidence type="ECO:0000313" key="1">
    <source>
        <dbReference type="EMBL" id="ANA49254.1"/>
    </source>
</evidence>
<keyword evidence="2" id="KW-1185">Reference proteome</keyword>
<gene>
    <name evidence="1" type="ORF">PMW_129</name>
</gene>
<organism evidence="1 2">
    <name type="scientific">Pseudomonas phage phiPMW</name>
    <dbReference type="NCBI Taxonomy" id="1815582"/>
    <lineage>
        <taxon>Viruses</taxon>
        <taxon>Duplodnaviria</taxon>
        <taxon>Heunggongvirae</taxon>
        <taxon>Uroviricota</taxon>
        <taxon>Caudoviricetes</taxon>
        <taxon>Plaisancevirus</taxon>
        <taxon>Plaisancevirus PMW</taxon>
    </lineage>
</organism>
<accession>A0A1S5R1I0</accession>
<dbReference type="Proteomes" id="UP000223738">
    <property type="component" value="Segment"/>
</dbReference>
<evidence type="ECO:0000313" key="2">
    <source>
        <dbReference type="Proteomes" id="UP000223738"/>
    </source>
</evidence>
<proteinExistence type="predicted"/>
<name>A0A1S5R1I0_9CAUD</name>
<dbReference type="EMBL" id="KU862660">
    <property type="protein sequence ID" value="ANA49254.1"/>
    <property type="molecule type" value="Genomic_DNA"/>
</dbReference>
<protein>
    <submittedName>
        <fullName evidence="1">Uncharacterized protein</fullName>
    </submittedName>
</protein>
<sequence>MAFQNITLLKRLSDLLIGHYINNFNNEDANITPPAASAPLKLGTVVFRAKGGDKAAPWAVISAPADVDTANEFAIVLGDQWAYAQDFVPKAIAAGKFNAIVIKRGPVELKEFYIKQENATAAGASYGILLELLGDQGLVVKEDVTNLKVTI</sequence>